<feature type="compositionally biased region" description="Basic and acidic residues" evidence="4">
    <location>
        <begin position="308"/>
        <end position="318"/>
    </location>
</feature>
<feature type="compositionally biased region" description="Basic and acidic residues" evidence="4">
    <location>
        <begin position="251"/>
        <end position="285"/>
    </location>
</feature>
<evidence type="ECO:0000313" key="7">
    <source>
        <dbReference type="Proteomes" id="UP000249218"/>
    </source>
</evidence>
<protein>
    <recommendedName>
        <fullName evidence="8">Cuticle protein</fullName>
    </recommendedName>
</protein>
<feature type="region of interest" description="Disordered" evidence="4">
    <location>
        <begin position="71"/>
        <end position="90"/>
    </location>
</feature>
<evidence type="ECO:0000256" key="5">
    <source>
        <dbReference type="SAM" id="SignalP"/>
    </source>
</evidence>
<evidence type="ECO:0008006" key="8">
    <source>
        <dbReference type="Google" id="ProtNLM"/>
    </source>
</evidence>
<feature type="region of interest" description="Disordered" evidence="4">
    <location>
        <begin position="133"/>
        <end position="318"/>
    </location>
</feature>
<organism evidence="6 7">
    <name type="scientific">Helicoverpa armigera</name>
    <name type="common">Cotton bollworm</name>
    <name type="synonym">Heliothis armigera</name>
    <dbReference type="NCBI Taxonomy" id="29058"/>
    <lineage>
        <taxon>Eukaryota</taxon>
        <taxon>Metazoa</taxon>
        <taxon>Ecdysozoa</taxon>
        <taxon>Arthropoda</taxon>
        <taxon>Hexapoda</taxon>
        <taxon>Insecta</taxon>
        <taxon>Pterygota</taxon>
        <taxon>Neoptera</taxon>
        <taxon>Endopterygota</taxon>
        <taxon>Lepidoptera</taxon>
        <taxon>Glossata</taxon>
        <taxon>Ditrysia</taxon>
        <taxon>Noctuoidea</taxon>
        <taxon>Noctuidae</taxon>
        <taxon>Heliothinae</taxon>
        <taxon>Helicoverpa</taxon>
    </lineage>
</organism>
<sequence>MIRKTIILLSLALCVLGDGHHAVSEQHIKINHKEHHGHHGELTHIGSKKPEHHEEYAWSYPSYEFSYSVHDPHTHDKKGQHESRDGDEVKGEYWLIEPDGRKRTVTYHADKHSGFHAIVHYSDKHHHIVEHHGHVKDDHKDDDHKDDDHKDHKEEEHKHDDHSKEEHKDHDDHKDSHEDESEEHRGAEETRGREGGVIRWGYGPKWDHDKDDHRRGHDDHKRGHDDDRDDDDDKYDIGKMTIYGRLGSYGSRRDDKKRDEKRDHDKKEEESLLWEERRKFDERRGYPSIKTPYFGHPSRMNPRFYRHNQRDRNISRRT</sequence>
<feature type="compositionally biased region" description="Basic and acidic residues" evidence="4">
    <location>
        <begin position="133"/>
        <end position="196"/>
    </location>
</feature>
<dbReference type="GO" id="GO:0042302">
    <property type="term" value="F:structural constituent of cuticle"/>
    <property type="evidence" value="ECO:0007669"/>
    <property type="project" value="UniProtKB-UniRule"/>
</dbReference>
<dbReference type="GO" id="GO:0005615">
    <property type="term" value="C:extracellular space"/>
    <property type="evidence" value="ECO:0007669"/>
    <property type="project" value="TreeGrafter"/>
</dbReference>
<dbReference type="PRINTS" id="PR00947">
    <property type="entry name" value="CUTICLE"/>
</dbReference>
<accession>A0A2W1BV90</accession>
<feature type="chain" id="PRO_5016012645" description="Cuticle protein" evidence="5">
    <location>
        <begin position="18"/>
        <end position="318"/>
    </location>
</feature>
<evidence type="ECO:0000256" key="2">
    <source>
        <dbReference type="ARBA" id="ARBA00022729"/>
    </source>
</evidence>
<gene>
    <name evidence="6" type="primary">HaOG216953</name>
    <name evidence="6" type="ORF">B5X24_HaOG216953</name>
</gene>
<dbReference type="GO" id="GO:0031012">
    <property type="term" value="C:extracellular matrix"/>
    <property type="evidence" value="ECO:0007669"/>
    <property type="project" value="TreeGrafter"/>
</dbReference>
<proteinExistence type="predicted"/>
<dbReference type="EMBL" id="KZ149892">
    <property type="protein sequence ID" value="PZC79002.1"/>
    <property type="molecule type" value="Genomic_DNA"/>
</dbReference>
<dbReference type="InterPro" id="IPR051217">
    <property type="entry name" value="Insect_Cuticle_Struc_Prot"/>
</dbReference>
<evidence type="ECO:0000256" key="1">
    <source>
        <dbReference type="ARBA" id="ARBA00022460"/>
    </source>
</evidence>
<reference evidence="6 7" key="1">
    <citation type="journal article" date="2017" name="BMC Biol.">
        <title>Genomic innovations, transcriptional plasticity and gene loss underlying the evolution and divergence of two highly polyphagous and invasive Helicoverpa pest species.</title>
        <authorList>
            <person name="Pearce S.L."/>
            <person name="Clarke D.F."/>
            <person name="East P.D."/>
            <person name="Elfekih S."/>
            <person name="Gordon K.H."/>
            <person name="Jermiin L.S."/>
            <person name="McGaughran A."/>
            <person name="Oakeshott J.G."/>
            <person name="Papanikolaou A."/>
            <person name="Perera O.P."/>
            <person name="Rane R.V."/>
            <person name="Richards S."/>
            <person name="Tay W.T."/>
            <person name="Walsh T.K."/>
            <person name="Anderson A."/>
            <person name="Anderson C.J."/>
            <person name="Asgari S."/>
            <person name="Board P.G."/>
            <person name="Bretschneider A."/>
            <person name="Campbell P.M."/>
            <person name="Chertemps T."/>
            <person name="Christeller J.T."/>
            <person name="Coppin C.W."/>
            <person name="Downes S.J."/>
            <person name="Duan G."/>
            <person name="Farnsworth C.A."/>
            <person name="Good R.T."/>
            <person name="Han L.B."/>
            <person name="Han Y.C."/>
            <person name="Hatje K."/>
            <person name="Horne I."/>
            <person name="Huang Y.P."/>
            <person name="Hughes D.S."/>
            <person name="Jacquin-Joly E."/>
            <person name="James W."/>
            <person name="Jhangiani S."/>
            <person name="Kollmar M."/>
            <person name="Kuwar S.S."/>
            <person name="Li S."/>
            <person name="Liu N.Y."/>
            <person name="Maibeche M.T."/>
            <person name="Miller J.R."/>
            <person name="Montagne N."/>
            <person name="Perry T."/>
            <person name="Qu J."/>
            <person name="Song S.V."/>
            <person name="Sutton G.G."/>
            <person name="Vogel H."/>
            <person name="Walenz B.P."/>
            <person name="Xu W."/>
            <person name="Zhang H.J."/>
            <person name="Zou Z."/>
            <person name="Batterham P."/>
            <person name="Edwards O.R."/>
            <person name="Feyereisen R."/>
            <person name="Gibbs R.A."/>
            <person name="Heckel D.G."/>
            <person name="McGrath A."/>
            <person name="Robin C."/>
            <person name="Scherer S.E."/>
            <person name="Worley K.C."/>
            <person name="Wu Y.D."/>
        </authorList>
    </citation>
    <scope>NUCLEOTIDE SEQUENCE [LARGE SCALE GENOMIC DNA]</scope>
    <source>
        <strain evidence="6">Harm_GR_Male_#8</strain>
        <tissue evidence="6">Whole organism</tissue>
    </source>
</reference>
<keyword evidence="1 3" id="KW-0193">Cuticle</keyword>
<keyword evidence="2 5" id="KW-0732">Signal</keyword>
<dbReference type="PROSITE" id="PS00233">
    <property type="entry name" value="CHIT_BIND_RR_1"/>
    <property type="match status" value="1"/>
</dbReference>
<dbReference type="PANTHER" id="PTHR12236">
    <property type="entry name" value="STRUCTURAL CONTITUENT OF CUTICLE"/>
    <property type="match status" value="1"/>
</dbReference>
<dbReference type="PANTHER" id="PTHR12236:SF95">
    <property type="entry name" value="CUTICULAR PROTEIN 76BD, ISOFORM C-RELATED"/>
    <property type="match status" value="1"/>
</dbReference>
<dbReference type="InterPro" id="IPR031311">
    <property type="entry name" value="CHIT_BIND_RR_consensus"/>
</dbReference>
<evidence type="ECO:0000256" key="3">
    <source>
        <dbReference type="PROSITE-ProRule" id="PRU00497"/>
    </source>
</evidence>
<dbReference type="Pfam" id="PF00379">
    <property type="entry name" value="Chitin_bind_4"/>
    <property type="match status" value="1"/>
</dbReference>
<dbReference type="Proteomes" id="UP000249218">
    <property type="component" value="Unassembled WGS sequence"/>
</dbReference>
<feature type="signal peptide" evidence="5">
    <location>
        <begin position="1"/>
        <end position="17"/>
    </location>
</feature>
<dbReference type="PROSITE" id="PS51155">
    <property type="entry name" value="CHIT_BIND_RR_2"/>
    <property type="match status" value="1"/>
</dbReference>
<dbReference type="OrthoDB" id="415822at2759"/>
<evidence type="ECO:0000313" key="6">
    <source>
        <dbReference type="EMBL" id="PZC79002.1"/>
    </source>
</evidence>
<dbReference type="AlphaFoldDB" id="A0A2W1BV90"/>
<name>A0A2W1BV90_HELAM</name>
<feature type="compositionally biased region" description="Basic and acidic residues" evidence="4">
    <location>
        <begin position="205"/>
        <end position="226"/>
    </location>
</feature>
<keyword evidence="7" id="KW-1185">Reference proteome</keyword>
<dbReference type="InterPro" id="IPR000618">
    <property type="entry name" value="Insect_cuticle"/>
</dbReference>
<evidence type="ECO:0000256" key="4">
    <source>
        <dbReference type="SAM" id="MobiDB-lite"/>
    </source>
</evidence>